<feature type="region of interest" description="Disordered" evidence="1">
    <location>
        <begin position="360"/>
        <end position="379"/>
    </location>
</feature>
<keyword evidence="3" id="KW-1185">Reference proteome</keyword>
<feature type="region of interest" description="Disordered" evidence="1">
    <location>
        <begin position="104"/>
        <end position="137"/>
    </location>
</feature>
<feature type="compositionally biased region" description="Basic and acidic residues" evidence="1">
    <location>
        <begin position="578"/>
        <end position="592"/>
    </location>
</feature>
<feature type="compositionally biased region" description="Low complexity" evidence="1">
    <location>
        <begin position="593"/>
        <end position="607"/>
    </location>
</feature>
<sequence>MATHLLDQAALNKLKRLELQKIAKYYRLASFGTNKDIIRRLLDVYPDGVQAPRDDVELVRRSRRNDTDQDDQAAVGEADLPETSVVENSISQFVPSWSKRSNNLDSAADSGAVAQPLPSATPLPALPRLATPPQDQDAATLFSPSKAVWLGSRSPDLEALTTTLRPESRLPFPITRPAQGPSRFMGHHGSVQLPEQGRLSAGVPAEAAPRDRRDTGIRTVDPRRRAQAQQGMLRRDTNDTQSLMPPLPEGRGPSMPSFTPLDEEVAAAAQYSSSDGSGAHGKHGANDNSDGNDKDAGKNMSAAGNWKNKHNKREDADRRDYLGTTAGFVLYDKRDVDPHVPVDKEDQRLEALENEARTAASGQLVAAQPAPESTSDKDNARVVKGCTGKEMPRIVYSTHTLAEKLAQITQMRLEMARDIAHLQSGTQKVKEAEMMMVAKRLVLEQTINNSRRRARRHRCDEDDGQANGSKGDQAEEYQAEEGDDNCDDHREGEKEHGQEDSSIVAPKTQVLLSNASRQHTAKMIPPHMQKMRRSFSEKDLEAVGHAREASHSDSNMPGPSTSARVPRSPGFPPAWDSETARGVREESPRKSSSEPSSSPGVPAPSSRLSRPLQAHPVTPQPRVTAPKRLNWGGLQARLLPGGVVGVPGIQHMRSVGRDSTPGQVPHTGVSCRCEQYPDAIMEEASTSSGSRVESELPEYPPYEVPGYDARLASRPHEQMQEGEAVHYHYFADPSAGPYAAYQ</sequence>
<accession>S8FRC4</accession>
<feature type="compositionally biased region" description="Acidic residues" evidence="1">
    <location>
        <begin position="474"/>
        <end position="486"/>
    </location>
</feature>
<dbReference type="Proteomes" id="UP000015241">
    <property type="component" value="Unassembled WGS sequence"/>
</dbReference>
<feature type="region of interest" description="Disordered" evidence="1">
    <location>
        <begin position="449"/>
        <end position="626"/>
    </location>
</feature>
<dbReference type="AlphaFoldDB" id="S8FRC4"/>
<name>S8FRC4_FOMSC</name>
<feature type="compositionally biased region" description="Polar residues" evidence="1">
    <location>
        <begin position="552"/>
        <end position="563"/>
    </location>
</feature>
<feature type="region of interest" description="Disordered" evidence="1">
    <location>
        <begin position="684"/>
        <end position="707"/>
    </location>
</feature>
<dbReference type="EMBL" id="KE504129">
    <property type="protein sequence ID" value="EPT03776.1"/>
    <property type="molecule type" value="Genomic_DNA"/>
</dbReference>
<feature type="compositionally biased region" description="Basic and acidic residues" evidence="1">
    <location>
        <begin position="487"/>
        <end position="499"/>
    </location>
</feature>
<evidence type="ECO:0000313" key="2">
    <source>
        <dbReference type="EMBL" id="EPT03776.1"/>
    </source>
</evidence>
<feature type="compositionally biased region" description="Basic and acidic residues" evidence="1">
    <location>
        <begin position="534"/>
        <end position="551"/>
    </location>
</feature>
<organism evidence="2 3">
    <name type="scientific">Fomitopsis schrenkii</name>
    <name type="common">Brown rot fungus</name>
    <dbReference type="NCBI Taxonomy" id="2126942"/>
    <lineage>
        <taxon>Eukaryota</taxon>
        <taxon>Fungi</taxon>
        <taxon>Dikarya</taxon>
        <taxon>Basidiomycota</taxon>
        <taxon>Agaricomycotina</taxon>
        <taxon>Agaricomycetes</taxon>
        <taxon>Polyporales</taxon>
        <taxon>Fomitopsis</taxon>
    </lineage>
</organism>
<evidence type="ECO:0000256" key="1">
    <source>
        <dbReference type="SAM" id="MobiDB-lite"/>
    </source>
</evidence>
<feature type="compositionally biased region" description="Basic and acidic residues" evidence="1">
    <location>
        <begin position="208"/>
        <end position="224"/>
    </location>
</feature>
<dbReference type="OrthoDB" id="10603139at2759"/>
<proteinExistence type="predicted"/>
<evidence type="ECO:0000313" key="3">
    <source>
        <dbReference type="Proteomes" id="UP000015241"/>
    </source>
</evidence>
<reference evidence="2 3" key="1">
    <citation type="journal article" date="2012" name="Science">
        <title>The Paleozoic origin of enzymatic lignin decomposition reconstructed from 31 fungal genomes.</title>
        <authorList>
            <person name="Floudas D."/>
            <person name="Binder M."/>
            <person name="Riley R."/>
            <person name="Barry K."/>
            <person name="Blanchette R.A."/>
            <person name="Henrissat B."/>
            <person name="Martinez A.T."/>
            <person name="Otillar R."/>
            <person name="Spatafora J.W."/>
            <person name="Yadav J.S."/>
            <person name="Aerts A."/>
            <person name="Benoit I."/>
            <person name="Boyd A."/>
            <person name="Carlson A."/>
            <person name="Copeland A."/>
            <person name="Coutinho P.M."/>
            <person name="de Vries R.P."/>
            <person name="Ferreira P."/>
            <person name="Findley K."/>
            <person name="Foster B."/>
            <person name="Gaskell J."/>
            <person name="Glotzer D."/>
            <person name="Gorecki P."/>
            <person name="Heitman J."/>
            <person name="Hesse C."/>
            <person name="Hori C."/>
            <person name="Igarashi K."/>
            <person name="Jurgens J.A."/>
            <person name="Kallen N."/>
            <person name="Kersten P."/>
            <person name="Kohler A."/>
            <person name="Kuees U."/>
            <person name="Kumar T.K.A."/>
            <person name="Kuo A."/>
            <person name="LaButti K."/>
            <person name="Larrondo L.F."/>
            <person name="Lindquist E."/>
            <person name="Ling A."/>
            <person name="Lombard V."/>
            <person name="Lucas S."/>
            <person name="Lundell T."/>
            <person name="Martin R."/>
            <person name="McLaughlin D.J."/>
            <person name="Morgenstern I."/>
            <person name="Morin E."/>
            <person name="Murat C."/>
            <person name="Nagy L.G."/>
            <person name="Nolan M."/>
            <person name="Ohm R.A."/>
            <person name="Patyshakuliyeva A."/>
            <person name="Rokas A."/>
            <person name="Ruiz-Duenas F.J."/>
            <person name="Sabat G."/>
            <person name="Salamov A."/>
            <person name="Samejima M."/>
            <person name="Schmutz J."/>
            <person name="Slot J.C."/>
            <person name="St John F."/>
            <person name="Stenlid J."/>
            <person name="Sun H."/>
            <person name="Sun S."/>
            <person name="Syed K."/>
            <person name="Tsang A."/>
            <person name="Wiebenga A."/>
            <person name="Young D."/>
            <person name="Pisabarro A."/>
            <person name="Eastwood D.C."/>
            <person name="Martin F."/>
            <person name="Cullen D."/>
            <person name="Grigoriev I.V."/>
            <person name="Hibbett D.S."/>
        </authorList>
    </citation>
    <scope>NUCLEOTIDE SEQUENCE</scope>
    <source>
        <strain evidence="3">FP-58527</strain>
    </source>
</reference>
<protein>
    <submittedName>
        <fullName evidence="2">Uncharacterized protein</fullName>
    </submittedName>
</protein>
<dbReference type="InParanoid" id="S8FRC4"/>
<gene>
    <name evidence="2" type="ORF">FOMPIDRAFT_87037</name>
</gene>
<dbReference type="HOGENOM" id="CLU_374294_0_0_1"/>
<feature type="region of interest" description="Disordered" evidence="1">
    <location>
        <begin position="198"/>
        <end position="318"/>
    </location>
</feature>